<reference evidence="3" key="1">
    <citation type="journal article" date="2015" name="Genome Announc.">
        <title>Draft whole-genome sequence of the biocontrol agent Trichoderma harzianum T6776.</title>
        <authorList>
            <person name="Baroncelli R."/>
            <person name="Piaggeschi G."/>
            <person name="Fiorini L."/>
            <person name="Bertolini E."/>
            <person name="Zapparata A."/>
            <person name="Pe M.E."/>
            <person name="Sarrocco S."/>
            <person name="Vannacci G."/>
        </authorList>
    </citation>
    <scope>NUCLEOTIDE SEQUENCE [LARGE SCALE GENOMIC DNA]</scope>
    <source>
        <strain evidence="3">T6776</strain>
    </source>
</reference>
<evidence type="ECO:0000313" key="2">
    <source>
        <dbReference type="EMBL" id="KKP03659.1"/>
    </source>
</evidence>
<protein>
    <submittedName>
        <fullName evidence="2">Uncharacterized protein</fullName>
    </submittedName>
</protein>
<feature type="region of interest" description="Disordered" evidence="1">
    <location>
        <begin position="16"/>
        <end position="46"/>
    </location>
</feature>
<gene>
    <name evidence="2" type="ORF">THAR02_04234</name>
</gene>
<feature type="compositionally biased region" description="Polar residues" evidence="1">
    <location>
        <begin position="187"/>
        <end position="215"/>
    </location>
</feature>
<evidence type="ECO:0000313" key="3">
    <source>
        <dbReference type="Proteomes" id="UP000034112"/>
    </source>
</evidence>
<comment type="caution">
    <text evidence="2">The sequence shown here is derived from an EMBL/GenBank/DDBJ whole genome shotgun (WGS) entry which is preliminary data.</text>
</comment>
<feature type="compositionally biased region" description="Low complexity" evidence="1">
    <location>
        <begin position="269"/>
        <end position="286"/>
    </location>
</feature>
<dbReference type="EMBL" id="JOKZ01000102">
    <property type="protein sequence ID" value="KKP03659.1"/>
    <property type="molecule type" value="Genomic_DNA"/>
</dbReference>
<sequence length="447" mass="49075">MTLRIASHAAWLAPCPANPDPDSTEGRAVWSGGEKGEQARDKPSPHGAPACLRFRRRQAQGVVWLAGLTLVRPRIYPSVRYNKVQVFVFVDMQSTALGYQIQIESCLETEVRRPPCLLLDWARRCCLSLVCSAVAASLVSDSDPGDRPMARPQRGLLSGQGGPDLATLNSTGLNLIAISAIPSTIHSPQSTVHSPQFTIHNSQSTHPTAATSDASGNRRDWTGDCERHQVRFVGRCRRLAAKYMYPERAQQVTAGASSHYFPACHGKHSTTPVPGRRRTGTSTSGRTWNAQQLSTFSGSPEPKLRRHSIVSRSHYLASIGHQSIPKSSFFAFCYPESPKLQAQAFWPPLQPCNLTFSCPLVLPDLPPPPPLLTSNIPTIFFPSPSALLQPSCPLPWLSNCNSSSNHQLRGFCFRSLATPVQNFHSRPPSCQQSRLNSFGFIQYFGRA</sequence>
<feature type="compositionally biased region" description="Basic and acidic residues" evidence="1">
    <location>
        <begin position="34"/>
        <end position="44"/>
    </location>
</feature>
<dbReference type="Proteomes" id="UP000034112">
    <property type="component" value="Unassembled WGS sequence"/>
</dbReference>
<feature type="region of interest" description="Disordered" evidence="1">
    <location>
        <begin position="139"/>
        <end position="162"/>
    </location>
</feature>
<name>A0A0G0AF42_TRIHA</name>
<evidence type="ECO:0000256" key="1">
    <source>
        <dbReference type="SAM" id="MobiDB-lite"/>
    </source>
</evidence>
<proteinExistence type="predicted"/>
<dbReference type="AlphaFoldDB" id="A0A0G0AF42"/>
<feature type="region of interest" description="Disordered" evidence="1">
    <location>
        <begin position="187"/>
        <end position="220"/>
    </location>
</feature>
<accession>A0A0G0AF42</accession>
<feature type="region of interest" description="Disordered" evidence="1">
    <location>
        <begin position="265"/>
        <end position="286"/>
    </location>
</feature>
<organism evidence="2 3">
    <name type="scientific">Trichoderma harzianum</name>
    <name type="common">Hypocrea lixii</name>
    <dbReference type="NCBI Taxonomy" id="5544"/>
    <lineage>
        <taxon>Eukaryota</taxon>
        <taxon>Fungi</taxon>
        <taxon>Dikarya</taxon>
        <taxon>Ascomycota</taxon>
        <taxon>Pezizomycotina</taxon>
        <taxon>Sordariomycetes</taxon>
        <taxon>Hypocreomycetidae</taxon>
        <taxon>Hypocreales</taxon>
        <taxon>Hypocreaceae</taxon>
        <taxon>Trichoderma</taxon>
    </lineage>
</organism>